<feature type="transmembrane region" description="Helical" evidence="5">
    <location>
        <begin position="73"/>
        <end position="97"/>
    </location>
</feature>
<sequence>MKASRAGLVLKTSILATGCAGIVAEYALSTLAAYLIGNAVFQWTIIMSLMLFSMGVGSRLSRRVGSHLIETFFIVEIGLSVLCASSTTLVYGVSFFIRCADMLIYALAICVGILIGFEIPLVTRLNQSYEELRENIASIMEKDYYGALVGGIFFAFVALPRLGLTYTPIVLGAVNFAVAGLVMAFFYRLIEKKKLILSLFGLCFFYLIALAVMAKPIVLFGEQKQYKDRIVYAEQTVFQKIVLTRWKDFHWLFINGQTQFSSFDEEKYHEPLVHPALKLAANRRSVLILGGGDGLAAREILKYPDVRSLTVVDLDPAMTRLAKTHPVLLSLNRGALNDPRVRVINRDAAAFLREDANLYGVIVADLPDPDTLDLARLYSLGFYHEIKRRLVRGGVFVTQATSPYFSEKAFLCVKKTIREAGFSVLAYHNHIPTMGEWGWVLGARAGDPGAGALKKRAPALDFSDLDLKFLNPDAMMSMTHFGKGSVGKKEKESIRVNTKLRPALHGYYLSGSWGPGS</sequence>
<dbReference type="HAMAP" id="MF_00198">
    <property type="entry name" value="Spermidine_synth"/>
    <property type="match status" value="1"/>
</dbReference>
<keyword evidence="5" id="KW-0472">Membrane</keyword>
<name>A0A484HKR3_9BACT</name>
<proteinExistence type="inferred from homology"/>
<dbReference type="GO" id="GO:0008295">
    <property type="term" value="P:spermidine biosynthetic process"/>
    <property type="evidence" value="ECO:0007669"/>
    <property type="project" value="UniProtKB-UniRule"/>
</dbReference>
<evidence type="ECO:0000256" key="6">
    <source>
        <dbReference type="PROSITE-ProRule" id="PRU00354"/>
    </source>
</evidence>
<comment type="subunit">
    <text evidence="5">Homodimer or homotetramer.</text>
</comment>
<dbReference type="Pfam" id="PF01564">
    <property type="entry name" value="Spermine_synth"/>
    <property type="match status" value="1"/>
</dbReference>
<dbReference type="UniPathway" id="UPA00248">
    <property type="reaction ID" value="UER00314"/>
</dbReference>
<keyword evidence="3 5" id="KW-0745">Spermidine biosynthesis</keyword>
<feature type="binding site" evidence="5">
    <location>
        <position position="293"/>
    </location>
    <ligand>
        <name>spermidine</name>
        <dbReference type="ChEBI" id="CHEBI:57834"/>
    </ligand>
</feature>
<dbReference type="InterPro" id="IPR001045">
    <property type="entry name" value="Spermi_synthase"/>
</dbReference>
<feature type="transmembrane region" description="Helical" evidence="5">
    <location>
        <begin position="31"/>
        <end position="52"/>
    </location>
</feature>
<dbReference type="GO" id="GO:0005886">
    <property type="term" value="C:plasma membrane"/>
    <property type="evidence" value="ECO:0007669"/>
    <property type="project" value="UniProtKB-SubCell"/>
</dbReference>
<reference evidence="8" key="1">
    <citation type="submission" date="2019-01" db="EMBL/GenBank/DDBJ databases">
        <authorList>
            <consortium name="Genoscope - CEA"/>
            <person name="William W."/>
        </authorList>
    </citation>
    <scope>NUCLEOTIDE SEQUENCE</scope>
    <source>
        <strain evidence="8">CR-1</strain>
    </source>
</reference>
<comment type="similarity">
    <text evidence="1 5">Belongs to the spermidine/spermine synthase family.</text>
</comment>
<feature type="transmembrane region" description="Helical" evidence="5">
    <location>
        <begin position="144"/>
        <end position="163"/>
    </location>
</feature>
<dbReference type="InterPro" id="IPR029063">
    <property type="entry name" value="SAM-dependent_MTases_sf"/>
</dbReference>
<dbReference type="AlphaFoldDB" id="A0A484HKR3"/>
<feature type="transmembrane region" description="Helical" evidence="5">
    <location>
        <begin position="199"/>
        <end position="220"/>
    </location>
</feature>
<feature type="binding site" evidence="5">
    <location>
        <position position="313"/>
    </location>
    <ligand>
        <name>S-methyl-5'-thioadenosine</name>
        <dbReference type="ChEBI" id="CHEBI:17509"/>
    </ligand>
</feature>
<protein>
    <recommendedName>
        <fullName evidence="5">Polyamine aminopropyltransferase</fullName>
    </recommendedName>
    <alternativeName>
        <fullName evidence="5">Putrescine aminopropyltransferase</fullName>
        <shortName evidence="5">PAPT</shortName>
    </alternativeName>
    <alternativeName>
        <fullName evidence="5">Spermidine synthase</fullName>
        <shortName evidence="5">SPDS</shortName>
        <shortName evidence="5">SPDSY</shortName>
        <ecNumber evidence="5">2.5.1.16</ecNumber>
    </alternativeName>
</protein>
<dbReference type="CDD" id="cd02440">
    <property type="entry name" value="AdoMet_MTases"/>
    <property type="match status" value="1"/>
</dbReference>
<dbReference type="NCBIfam" id="NF037959">
    <property type="entry name" value="MFS_SpdSyn"/>
    <property type="match status" value="1"/>
</dbReference>
<feature type="binding site" evidence="5">
    <location>
        <position position="269"/>
    </location>
    <ligand>
        <name>spermidine</name>
        <dbReference type="ChEBI" id="CHEBI:57834"/>
    </ligand>
</feature>
<keyword evidence="2 5" id="KW-0808">Transferase</keyword>
<dbReference type="PROSITE" id="PS01330">
    <property type="entry name" value="PABS_1"/>
    <property type="match status" value="1"/>
</dbReference>
<dbReference type="PANTHER" id="PTHR43317:SF1">
    <property type="entry name" value="THERMOSPERMINE SYNTHASE ACAULIS5"/>
    <property type="match status" value="1"/>
</dbReference>
<dbReference type="EC" id="2.5.1.16" evidence="5"/>
<evidence type="ECO:0000256" key="2">
    <source>
        <dbReference type="ARBA" id="ARBA00022679"/>
    </source>
</evidence>
<dbReference type="PANTHER" id="PTHR43317">
    <property type="entry name" value="THERMOSPERMINE SYNTHASE ACAULIS5"/>
    <property type="match status" value="1"/>
</dbReference>
<dbReference type="InterPro" id="IPR030374">
    <property type="entry name" value="PABS"/>
</dbReference>
<gene>
    <name evidence="5 8" type="primary">speE</name>
    <name evidence="8" type="ORF">EPICR_30109</name>
</gene>
<feature type="transmembrane region" description="Helical" evidence="5">
    <location>
        <begin position="169"/>
        <end position="187"/>
    </location>
</feature>
<evidence type="ECO:0000256" key="1">
    <source>
        <dbReference type="ARBA" id="ARBA00007867"/>
    </source>
</evidence>
<comment type="caution">
    <text evidence="5">Lacks conserved residue(s) required for the propagation of feature annotation.</text>
</comment>
<feature type="active site" description="Proton acceptor" evidence="5 6">
    <location>
        <position position="365"/>
    </location>
</feature>
<keyword evidence="5" id="KW-0812">Transmembrane</keyword>
<accession>A0A484HKR3</accession>
<comment type="catalytic activity">
    <reaction evidence="5">
        <text>S-adenosyl 3-(methylsulfanyl)propylamine + putrescine = S-methyl-5'-thioadenosine + spermidine + H(+)</text>
        <dbReference type="Rhea" id="RHEA:12721"/>
        <dbReference type="ChEBI" id="CHEBI:15378"/>
        <dbReference type="ChEBI" id="CHEBI:17509"/>
        <dbReference type="ChEBI" id="CHEBI:57443"/>
        <dbReference type="ChEBI" id="CHEBI:57834"/>
        <dbReference type="ChEBI" id="CHEBI:326268"/>
        <dbReference type="EC" id="2.5.1.16"/>
    </reaction>
</comment>
<dbReference type="InterPro" id="IPR030373">
    <property type="entry name" value="PABS_CS"/>
</dbReference>
<keyword evidence="5" id="KW-1133">Transmembrane helix</keyword>
<feature type="binding site" evidence="5">
    <location>
        <position position="239"/>
    </location>
    <ligand>
        <name>S-methyl-5'-thioadenosine</name>
        <dbReference type="ChEBI" id="CHEBI:17509"/>
    </ligand>
</feature>
<dbReference type="PROSITE" id="PS51006">
    <property type="entry name" value="PABS_2"/>
    <property type="match status" value="1"/>
</dbReference>
<dbReference type="GO" id="GO:0004766">
    <property type="term" value="F:spermidine synthase activity"/>
    <property type="evidence" value="ECO:0007669"/>
    <property type="project" value="UniProtKB-UniRule"/>
</dbReference>
<evidence type="ECO:0000256" key="5">
    <source>
        <dbReference type="HAMAP-Rule" id="MF_00198"/>
    </source>
</evidence>
<keyword evidence="5" id="KW-1003">Cell membrane</keyword>
<dbReference type="GO" id="GO:0010487">
    <property type="term" value="F:thermospermine synthase activity"/>
    <property type="evidence" value="ECO:0007669"/>
    <property type="project" value="UniProtKB-ARBA"/>
</dbReference>
<feature type="domain" description="PABS" evidence="7">
    <location>
        <begin position="204"/>
        <end position="444"/>
    </location>
</feature>
<comment type="subcellular location">
    <subcellularLocation>
        <location evidence="5">Cell membrane</location>
        <topology evidence="5">Multi-pass membrane protein</topology>
    </subcellularLocation>
</comment>
<organism evidence="8">
    <name type="scientific">uncultured Desulfobacteraceae bacterium</name>
    <dbReference type="NCBI Taxonomy" id="218296"/>
    <lineage>
        <taxon>Bacteria</taxon>
        <taxon>Pseudomonadati</taxon>
        <taxon>Thermodesulfobacteriota</taxon>
        <taxon>Desulfobacteria</taxon>
        <taxon>Desulfobacterales</taxon>
        <taxon>Desulfobacteraceae</taxon>
        <taxon>environmental samples</taxon>
    </lineage>
</organism>
<evidence type="ECO:0000259" key="7">
    <source>
        <dbReference type="PROSITE" id="PS51006"/>
    </source>
</evidence>
<comment type="function">
    <text evidence="5">Catalyzes the irreversible transfer of a propylamine group from the amino donor S-adenosylmethioninamine (decarboxy-AdoMet) to putrescine (1,4-diaminobutane) to yield spermidine.</text>
</comment>
<dbReference type="NCBIfam" id="NF002956">
    <property type="entry name" value="PRK03612.1"/>
    <property type="match status" value="1"/>
</dbReference>
<keyword evidence="4 5" id="KW-0620">Polyamine biosynthesis</keyword>
<evidence type="ECO:0000313" key="8">
    <source>
        <dbReference type="EMBL" id="VEN74176.1"/>
    </source>
</evidence>
<dbReference type="Gene3D" id="3.40.50.150">
    <property type="entry name" value="Vaccinia Virus protein VP39"/>
    <property type="match status" value="1"/>
</dbReference>
<comment type="pathway">
    <text evidence="5">Amine and polyamine biosynthesis; spermidine biosynthesis; spermidine from putrescine: step 1/1.</text>
</comment>
<evidence type="ECO:0000256" key="3">
    <source>
        <dbReference type="ARBA" id="ARBA00023066"/>
    </source>
</evidence>
<dbReference type="EMBL" id="CAACVI010000023">
    <property type="protein sequence ID" value="VEN74176.1"/>
    <property type="molecule type" value="Genomic_DNA"/>
</dbReference>
<dbReference type="SUPFAM" id="SSF53335">
    <property type="entry name" value="S-adenosyl-L-methionine-dependent methyltransferases"/>
    <property type="match status" value="1"/>
</dbReference>
<feature type="transmembrane region" description="Helical" evidence="5">
    <location>
        <begin position="103"/>
        <end position="123"/>
    </location>
</feature>
<feature type="binding site" evidence="5">
    <location>
        <begin position="347"/>
        <end position="348"/>
    </location>
    <ligand>
        <name>S-methyl-5'-thioadenosine</name>
        <dbReference type="ChEBI" id="CHEBI:17509"/>
    </ligand>
</feature>
<evidence type="ECO:0000256" key="4">
    <source>
        <dbReference type="ARBA" id="ARBA00023115"/>
    </source>
</evidence>